<dbReference type="PANTHER" id="PTHR24320">
    <property type="entry name" value="RETINOL DEHYDROGENASE"/>
    <property type="match status" value="1"/>
</dbReference>
<evidence type="ECO:0000256" key="2">
    <source>
        <dbReference type="ARBA" id="ARBA00023002"/>
    </source>
</evidence>
<evidence type="ECO:0000313" key="3">
    <source>
        <dbReference type="EMBL" id="AHC27432.1"/>
    </source>
</evidence>
<dbReference type="Proteomes" id="UP000018763">
    <property type="component" value="Chromosome"/>
</dbReference>
<dbReference type="EMBL" id="CP006936">
    <property type="protein sequence ID" value="AHC27432.1"/>
    <property type="molecule type" value="Genomic_DNA"/>
</dbReference>
<dbReference type="Gene3D" id="3.40.50.720">
    <property type="entry name" value="NAD(P)-binding Rossmann-like Domain"/>
    <property type="match status" value="1"/>
</dbReference>
<dbReference type="SUPFAM" id="SSF51735">
    <property type="entry name" value="NAD(P)-binding Rossmann-fold domains"/>
    <property type="match status" value="1"/>
</dbReference>
<dbReference type="KEGG" id="mne:D174_24040"/>
<keyword evidence="4" id="KW-1185">Reference proteome</keyword>
<keyword evidence="2" id="KW-0560">Oxidoreductase</keyword>
<dbReference type="eggNOG" id="COG1028">
    <property type="taxonomic scope" value="Bacteria"/>
</dbReference>
<name>V5XHC9_MYCNE</name>
<dbReference type="PANTHER" id="PTHR24320:SF266">
    <property type="entry name" value="DEHYDROGENASE_REDUCTASE SDR FAMILY MEMBER 12"/>
    <property type="match status" value="1"/>
</dbReference>
<proteinExistence type="inferred from homology"/>
<accession>V5XHC9</accession>
<evidence type="ECO:0000313" key="4">
    <source>
        <dbReference type="Proteomes" id="UP000018763"/>
    </source>
</evidence>
<gene>
    <name evidence="3" type="ORF">D174_24040</name>
</gene>
<dbReference type="GO" id="GO:0016491">
    <property type="term" value="F:oxidoreductase activity"/>
    <property type="evidence" value="ECO:0007669"/>
    <property type="project" value="UniProtKB-KW"/>
</dbReference>
<reference evidence="3 4" key="1">
    <citation type="journal article" date="2014" name="Genome Announc.">
        <title>Complete Genome Sequence of Sterol-Transforming Mycobacterium neoaurum Strain VKM Ac-1815D.</title>
        <authorList>
            <person name="Shtratnikova V.Y."/>
            <person name="Bragin E.Y."/>
            <person name="Dovbnya D.V."/>
            <person name="Pekov Y.A."/>
            <person name="Schelkunov M.I."/>
            <person name="Strizhov N."/>
            <person name="Ivashina T.V."/>
            <person name="Ashapkin V.V."/>
            <person name="Donova M.V."/>
        </authorList>
    </citation>
    <scope>NUCLEOTIDE SEQUENCE [LARGE SCALE GENOMIC DNA]</scope>
    <source>
        <strain evidence="3 4">VKM Ac-1815D</strain>
    </source>
</reference>
<sequence length="284" mass="30821">MFLCRNETRREDLRARLGDEKARYLVCDFATLSGVRTAATRLCSWLRSEEIAPLGAVVLNAAVHPGAVSGRTAEGLDATLVTNLIGPHLLVALLSPHVGQHTALNLVFVGSGANSRRRWWTGLPATVEPSAETMFEAGALPGPQAYAVSKRATVRLCRAYTARMPERTAILSYDPGIMAGTEIARNMPRISRWVVRKLFPLLTGVDGFSTPQRSADWLCDMLARGALPVGMSYAKVDGFSPAPSIALDDRAAEDLFDAINAVAGVTETSTAEWWWDSRDDHLGE</sequence>
<comment type="similarity">
    <text evidence="1">Belongs to the short-chain dehydrogenases/reductases (SDR) family.</text>
</comment>
<organism evidence="3 4">
    <name type="scientific">Mycolicibacterium neoaurum VKM Ac-1815D</name>
    <dbReference type="NCBI Taxonomy" id="700508"/>
    <lineage>
        <taxon>Bacteria</taxon>
        <taxon>Bacillati</taxon>
        <taxon>Actinomycetota</taxon>
        <taxon>Actinomycetes</taxon>
        <taxon>Mycobacteriales</taxon>
        <taxon>Mycobacteriaceae</taxon>
        <taxon>Mycolicibacterium</taxon>
    </lineage>
</organism>
<evidence type="ECO:0000256" key="1">
    <source>
        <dbReference type="ARBA" id="ARBA00006484"/>
    </source>
</evidence>
<protein>
    <submittedName>
        <fullName evidence="3">Dehydrogenase</fullName>
    </submittedName>
</protein>
<dbReference type="AlphaFoldDB" id="V5XHC9"/>
<dbReference type="InterPro" id="IPR036291">
    <property type="entry name" value="NAD(P)-bd_dom_sf"/>
</dbReference>